<evidence type="ECO:0000313" key="1">
    <source>
        <dbReference type="EMBL" id="BCL27698.1"/>
    </source>
</evidence>
<dbReference type="KEGG" id="sgm:GCM10017557_25570"/>
<protein>
    <submittedName>
        <fullName evidence="1">Uncharacterized protein</fullName>
    </submittedName>
</protein>
<gene>
    <name evidence="1" type="ORF">GCM10017557_25570</name>
</gene>
<keyword evidence="2" id="KW-1185">Reference proteome</keyword>
<accession>A0A7G1NX32</accession>
<organism evidence="1 2">
    <name type="scientific">Streptomyces aurantiacus</name>
    <dbReference type="NCBI Taxonomy" id="47760"/>
    <lineage>
        <taxon>Bacteria</taxon>
        <taxon>Bacillati</taxon>
        <taxon>Actinomycetota</taxon>
        <taxon>Actinomycetes</taxon>
        <taxon>Kitasatosporales</taxon>
        <taxon>Streptomycetaceae</taxon>
        <taxon>Streptomyces</taxon>
        <taxon>Streptomyces aurantiacus group</taxon>
    </lineage>
</organism>
<reference evidence="1 2" key="1">
    <citation type="journal article" date="2014" name="Int. J. Syst. Evol. Microbiol.">
        <title>Complete genome sequence of Corynebacterium casei LMG S-19264T (=DSM 44701T), isolated from a smear-ripened cheese.</title>
        <authorList>
            <consortium name="US DOE Joint Genome Institute (JGI-PGF)"/>
            <person name="Walter F."/>
            <person name="Albersmeier A."/>
            <person name="Kalinowski J."/>
            <person name="Ruckert C."/>
        </authorList>
    </citation>
    <scope>NUCLEOTIDE SEQUENCE [LARGE SCALE GENOMIC DNA]</scope>
    <source>
        <strain evidence="1 2">JCM 4677</strain>
    </source>
</reference>
<dbReference type="EMBL" id="AP023440">
    <property type="protein sequence ID" value="BCL27698.1"/>
    <property type="molecule type" value="Genomic_DNA"/>
</dbReference>
<proteinExistence type="predicted"/>
<dbReference type="RefSeq" id="WP_190850214.1">
    <property type="nucleotide sequence ID" value="NZ_AP023440.1"/>
</dbReference>
<dbReference type="Proteomes" id="UP000516444">
    <property type="component" value="Chromosome"/>
</dbReference>
<sequence length="52" mass="5419">MTAATSCVHDEADVNDVNDVTDVTDVHGPDNAGDVKIVRCAANGARVFEEAC</sequence>
<evidence type="ECO:0000313" key="2">
    <source>
        <dbReference type="Proteomes" id="UP000516444"/>
    </source>
</evidence>
<name>A0A7G1NX32_9ACTN</name>
<dbReference type="AlphaFoldDB" id="A0A7G1NX32"/>